<keyword evidence="3" id="KW-1185">Reference proteome</keyword>
<organism evidence="2 3">
    <name type="scientific">Persephonella atlantica</name>
    <dbReference type="NCBI Taxonomy" id="2699429"/>
    <lineage>
        <taxon>Bacteria</taxon>
        <taxon>Pseudomonadati</taxon>
        <taxon>Aquificota</taxon>
        <taxon>Aquificia</taxon>
        <taxon>Aquificales</taxon>
        <taxon>Hydrogenothermaceae</taxon>
        <taxon>Persephonella</taxon>
    </lineage>
</organism>
<reference evidence="2 3" key="1">
    <citation type="journal article" date="2021" name="Syst. Appl. Microbiol.">
        <title>Persephonella atlantica sp. nov.: How to adapt to physico-chemical gradients in high temperature hydrothermal habitats.</title>
        <authorList>
            <person name="Francois D.X."/>
            <person name="Godfroy A."/>
            <person name="Mathien C."/>
            <person name="Aube J."/>
            <person name="Cathalot C."/>
            <person name="Lesongeur F."/>
            <person name="L'Haridon S."/>
            <person name="Philippon X."/>
            <person name="Roussel E.G."/>
        </authorList>
    </citation>
    <scope>NUCLEOTIDE SEQUENCE [LARGE SCALE GENOMIC DNA]</scope>
    <source>
        <strain evidence="2 3">MO1340</strain>
    </source>
</reference>
<keyword evidence="1" id="KW-0812">Transmembrane</keyword>
<dbReference type="RefSeq" id="WP_200674467.1">
    <property type="nucleotide sequence ID" value="NZ_JAACYA010000002.1"/>
</dbReference>
<gene>
    <name evidence="2" type="ORF">GWK41_08305</name>
</gene>
<evidence type="ECO:0000313" key="3">
    <source>
        <dbReference type="Proteomes" id="UP000772812"/>
    </source>
</evidence>
<evidence type="ECO:0000256" key="1">
    <source>
        <dbReference type="SAM" id="Phobius"/>
    </source>
</evidence>
<proteinExistence type="predicted"/>
<keyword evidence="1" id="KW-1133">Transmembrane helix</keyword>
<dbReference type="PANTHER" id="PTHR39085:SF1">
    <property type="entry name" value="SLL0924 PROTEIN"/>
    <property type="match status" value="1"/>
</dbReference>
<dbReference type="PANTHER" id="PTHR39085">
    <property type="entry name" value="SLL0924 PROTEIN"/>
    <property type="match status" value="1"/>
</dbReference>
<protein>
    <submittedName>
        <fullName evidence="2">Metal-binding protein</fullName>
    </submittedName>
</protein>
<dbReference type="Proteomes" id="UP000772812">
    <property type="component" value="Unassembled WGS sequence"/>
</dbReference>
<evidence type="ECO:0000313" key="2">
    <source>
        <dbReference type="EMBL" id="MBK3333069.1"/>
    </source>
</evidence>
<sequence length="163" mass="18596">MAAGRTHDIVNLSILPVAVYYLQPENFTGFISGYLAGTFLITPDNDIYHSRPNRRWKFLRFLWYPYTRIFSHRGISHLPVVGSIAKIVYLVLILAIVTAFVGFSLQLFLDISVIKSITDMDKKEIFNIIKSPFVVSFFIGLVLAEIIHVITDVVYSSLKKVIR</sequence>
<comment type="caution">
    <text evidence="2">The sequence shown here is derived from an EMBL/GenBank/DDBJ whole genome shotgun (WGS) entry which is preliminary data.</text>
</comment>
<dbReference type="InterPro" id="IPR019250">
    <property type="entry name" value="DUF2227_metal-bd"/>
</dbReference>
<name>A0ABS1GJF9_9AQUI</name>
<dbReference type="Pfam" id="PF09988">
    <property type="entry name" value="DUF2227"/>
    <property type="match status" value="1"/>
</dbReference>
<dbReference type="EMBL" id="JAACYA010000002">
    <property type="protein sequence ID" value="MBK3333069.1"/>
    <property type="molecule type" value="Genomic_DNA"/>
</dbReference>
<accession>A0ABS1GJF9</accession>
<keyword evidence="1" id="KW-0472">Membrane</keyword>
<feature type="transmembrane region" description="Helical" evidence="1">
    <location>
        <begin position="87"/>
        <end position="109"/>
    </location>
</feature>
<feature type="transmembrane region" description="Helical" evidence="1">
    <location>
        <begin position="129"/>
        <end position="155"/>
    </location>
</feature>